<feature type="region of interest" description="Disordered" evidence="6">
    <location>
        <begin position="1"/>
        <end position="40"/>
    </location>
</feature>
<name>A0A8H4RDD9_9HELO</name>
<dbReference type="PANTHER" id="PTHR43791:SF65">
    <property type="entry name" value="MAJOR FACILITATOR SUPERFAMILY (MFS) PROFILE DOMAIN-CONTAINING PROTEIN-RELATED"/>
    <property type="match status" value="1"/>
</dbReference>
<dbReference type="EMBL" id="JAAMPI010001000">
    <property type="protein sequence ID" value="KAF4627256.1"/>
    <property type="molecule type" value="Genomic_DNA"/>
</dbReference>
<evidence type="ECO:0008006" key="10">
    <source>
        <dbReference type="Google" id="ProtNLM"/>
    </source>
</evidence>
<evidence type="ECO:0000256" key="3">
    <source>
        <dbReference type="ARBA" id="ARBA00022692"/>
    </source>
</evidence>
<dbReference type="GO" id="GO:0022857">
    <property type="term" value="F:transmembrane transporter activity"/>
    <property type="evidence" value="ECO:0007669"/>
    <property type="project" value="InterPro"/>
</dbReference>
<evidence type="ECO:0000256" key="4">
    <source>
        <dbReference type="ARBA" id="ARBA00022989"/>
    </source>
</evidence>
<dbReference type="InterPro" id="IPR011701">
    <property type="entry name" value="MFS"/>
</dbReference>
<dbReference type="PANTHER" id="PTHR43791">
    <property type="entry name" value="PERMEASE-RELATED"/>
    <property type="match status" value="1"/>
</dbReference>
<dbReference type="Pfam" id="PF07690">
    <property type="entry name" value="MFS_1"/>
    <property type="match status" value="1"/>
</dbReference>
<feature type="transmembrane region" description="Helical" evidence="7">
    <location>
        <begin position="286"/>
        <end position="306"/>
    </location>
</feature>
<sequence>MSTALAKDIDLQRPAGGVFNRSEDSSSQGSSPDLADEKRVKVESSELYTASPLGVPGEEKRFWFQRNKNYDPNAIATQPSVFDDPETAKQYQPPANWENIDRFDPSARWTWGEEYKLIRKIDFKIMVWACIMFMALELDRSNLAQAITDNMLPELKLTTNDYNLGNTVFKLAFLCAELPSQLVSKWIGPDRWIPAQMVIWSFVASGQFWLNGRTSFLATRALLGIIQGGFIPDIILYLSYFYKHHELSLRLSFFWTAMSLSDIIAAFLAAGLLQMRGIHHISGWRWLFLIEGLLTLVVGGAAFILMPASPTQTASRFRGRNGWFTTREETIIINRVIREDPTKSGMHNRQPITPKLLFKSMSDYDLWPLYIIGLTFQIPETTPTQYLTLTLKGLGFDTWRTNLLVIPSTVFHMVTMMGLTYFAEWYGELTLTSAFGQVWALPFLIFIYLQDITKINKWSAFGIMSLLLSYPSAHPIQVAWNSRNSNAVRSRTVSAAMYNMFVQAGGIVASNIYRADDAPRYKRGDRALLSICVMNIALYILTKIYYVWRNKTRAAKWDALTEDERIEYLATTTDEGNKRLDFRFAH</sequence>
<reference evidence="8 9" key="1">
    <citation type="submission" date="2020-03" db="EMBL/GenBank/DDBJ databases">
        <title>Draft Genome Sequence of Cudoniella acicularis.</title>
        <authorList>
            <person name="Buettner E."/>
            <person name="Kellner H."/>
        </authorList>
    </citation>
    <scope>NUCLEOTIDE SEQUENCE [LARGE SCALE GENOMIC DNA]</scope>
    <source>
        <strain evidence="8 9">DSM 108380</strain>
    </source>
</reference>
<organism evidence="8 9">
    <name type="scientific">Cudoniella acicularis</name>
    <dbReference type="NCBI Taxonomy" id="354080"/>
    <lineage>
        <taxon>Eukaryota</taxon>
        <taxon>Fungi</taxon>
        <taxon>Dikarya</taxon>
        <taxon>Ascomycota</taxon>
        <taxon>Pezizomycotina</taxon>
        <taxon>Leotiomycetes</taxon>
        <taxon>Helotiales</taxon>
        <taxon>Tricladiaceae</taxon>
        <taxon>Cudoniella</taxon>
    </lineage>
</organism>
<proteinExistence type="predicted"/>
<keyword evidence="3 7" id="KW-0812">Transmembrane</keyword>
<dbReference type="InterPro" id="IPR036259">
    <property type="entry name" value="MFS_trans_sf"/>
</dbReference>
<dbReference type="SUPFAM" id="SSF103473">
    <property type="entry name" value="MFS general substrate transporter"/>
    <property type="match status" value="1"/>
</dbReference>
<dbReference type="GO" id="GO:0016020">
    <property type="term" value="C:membrane"/>
    <property type="evidence" value="ECO:0007669"/>
    <property type="project" value="UniProtKB-SubCell"/>
</dbReference>
<keyword evidence="2" id="KW-0813">Transport</keyword>
<protein>
    <recommendedName>
        <fullName evidence="10">Major facilitator superfamily (MFS) profile domain-containing protein</fullName>
    </recommendedName>
</protein>
<comment type="caution">
    <text evidence="8">The sequence shown here is derived from an EMBL/GenBank/DDBJ whole genome shotgun (WGS) entry which is preliminary data.</text>
</comment>
<accession>A0A8H4RDD9</accession>
<evidence type="ECO:0000256" key="1">
    <source>
        <dbReference type="ARBA" id="ARBA00004141"/>
    </source>
</evidence>
<evidence type="ECO:0000256" key="2">
    <source>
        <dbReference type="ARBA" id="ARBA00022448"/>
    </source>
</evidence>
<feature type="transmembrane region" description="Helical" evidence="7">
    <location>
        <begin position="496"/>
        <end position="515"/>
    </location>
</feature>
<dbReference type="Proteomes" id="UP000566819">
    <property type="component" value="Unassembled WGS sequence"/>
</dbReference>
<dbReference type="FunFam" id="1.20.1250.20:FF:000106">
    <property type="entry name" value="MFS transporter, putative"/>
    <property type="match status" value="1"/>
</dbReference>
<dbReference type="AlphaFoldDB" id="A0A8H4RDD9"/>
<feature type="transmembrane region" description="Helical" evidence="7">
    <location>
        <begin position="254"/>
        <end position="274"/>
    </location>
</feature>
<evidence type="ECO:0000313" key="9">
    <source>
        <dbReference type="Proteomes" id="UP000566819"/>
    </source>
</evidence>
<feature type="transmembrane region" description="Helical" evidence="7">
    <location>
        <begin position="367"/>
        <end position="391"/>
    </location>
</feature>
<keyword evidence="4 7" id="KW-1133">Transmembrane helix</keyword>
<evidence type="ECO:0000256" key="7">
    <source>
        <dbReference type="SAM" id="Phobius"/>
    </source>
</evidence>
<feature type="transmembrane region" description="Helical" evidence="7">
    <location>
        <begin position="527"/>
        <end position="548"/>
    </location>
</feature>
<dbReference type="Gene3D" id="1.20.1250.20">
    <property type="entry name" value="MFS general substrate transporter like domains"/>
    <property type="match status" value="1"/>
</dbReference>
<gene>
    <name evidence="8" type="ORF">G7Y89_g10900</name>
</gene>
<keyword evidence="5 7" id="KW-0472">Membrane</keyword>
<feature type="transmembrane region" description="Helical" evidence="7">
    <location>
        <begin position="429"/>
        <end position="449"/>
    </location>
</feature>
<evidence type="ECO:0000256" key="6">
    <source>
        <dbReference type="SAM" id="MobiDB-lite"/>
    </source>
</evidence>
<evidence type="ECO:0000256" key="5">
    <source>
        <dbReference type="ARBA" id="ARBA00023136"/>
    </source>
</evidence>
<feature type="transmembrane region" description="Helical" evidence="7">
    <location>
        <begin position="222"/>
        <end position="242"/>
    </location>
</feature>
<feature type="transmembrane region" description="Helical" evidence="7">
    <location>
        <begin position="403"/>
        <end position="423"/>
    </location>
</feature>
<evidence type="ECO:0000313" key="8">
    <source>
        <dbReference type="EMBL" id="KAF4627256.1"/>
    </source>
</evidence>
<comment type="subcellular location">
    <subcellularLocation>
        <location evidence="1">Membrane</location>
        <topology evidence="1">Multi-pass membrane protein</topology>
    </subcellularLocation>
</comment>
<feature type="transmembrane region" description="Helical" evidence="7">
    <location>
        <begin position="458"/>
        <end position="476"/>
    </location>
</feature>
<dbReference type="OrthoDB" id="1935484at2759"/>
<keyword evidence="9" id="KW-1185">Reference proteome</keyword>